<dbReference type="EC" id="1.1.1.100" evidence="5"/>
<keyword evidence="5" id="KW-0443">Lipid metabolism</keyword>
<dbReference type="NCBIfam" id="NF004199">
    <property type="entry name" value="PRK05653.1-4"/>
    <property type="match status" value="1"/>
</dbReference>
<name>A0A2D3W8A0_9BACT</name>
<dbReference type="FunFam" id="3.40.50.720:FF:000173">
    <property type="entry name" value="3-oxoacyl-[acyl-carrier protein] reductase"/>
    <property type="match status" value="1"/>
</dbReference>
<accession>A0A2D3W8A0</accession>
<dbReference type="Proteomes" id="UP000228859">
    <property type="component" value="Unassembled WGS sequence"/>
</dbReference>
<dbReference type="PANTHER" id="PTHR42879:SF2">
    <property type="entry name" value="3-OXOACYL-[ACYL-CARRIER-PROTEIN] REDUCTASE FABG"/>
    <property type="match status" value="1"/>
</dbReference>
<dbReference type="InterPro" id="IPR011284">
    <property type="entry name" value="3oxo_ACP_reduc"/>
</dbReference>
<dbReference type="PROSITE" id="PS00061">
    <property type="entry name" value="ADH_SHORT"/>
    <property type="match status" value="1"/>
</dbReference>
<feature type="binding site" evidence="4">
    <location>
        <begin position="12"/>
        <end position="15"/>
    </location>
    <ligand>
        <name>NADP(+)</name>
        <dbReference type="ChEBI" id="CHEBI:58349"/>
    </ligand>
</feature>
<evidence type="ECO:0000256" key="5">
    <source>
        <dbReference type="RuleBase" id="RU366074"/>
    </source>
</evidence>
<evidence type="ECO:0000259" key="6">
    <source>
        <dbReference type="SMART" id="SM00822"/>
    </source>
</evidence>
<dbReference type="RefSeq" id="WP_303663181.1">
    <property type="nucleotide sequence ID" value="NZ_DLUI01000151.1"/>
</dbReference>
<dbReference type="InterPro" id="IPR002347">
    <property type="entry name" value="SDR_fam"/>
</dbReference>
<dbReference type="GO" id="GO:0051287">
    <property type="term" value="F:NAD binding"/>
    <property type="evidence" value="ECO:0007669"/>
    <property type="project" value="UniProtKB-UniRule"/>
</dbReference>
<keyword evidence="5" id="KW-0444">Lipid biosynthesis</keyword>
<evidence type="ECO:0000313" key="7">
    <source>
        <dbReference type="EMBL" id="DAB37572.1"/>
    </source>
</evidence>
<comment type="similarity">
    <text evidence="1 5">Belongs to the short-chain dehydrogenases/reductases (SDR) family.</text>
</comment>
<dbReference type="Gene3D" id="3.40.50.720">
    <property type="entry name" value="NAD(P)-binding Rossmann-like Domain"/>
    <property type="match status" value="1"/>
</dbReference>
<dbReference type="InterPro" id="IPR036291">
    <property type="entry name" value="NAD(P)-bd_dom_sf"/>
</dbReference>
<dbReference type="SUPFAM" id="SSF51735">
    <property type="entry name" value="NAD(P)-binding Rossmann-fold domains"/>
    <property type="match status" value="1"/>
</dbReference>
<dbReference type="GO" id="GO:0006633">
    <property type="term" value="P:fatty acid biosynthetic process"/>
    <property type="evidence" value="ECO:0007669"/>
    <property type="project" value="UniProtKB-UniPathway"/>
</dbReference>
<comment type="caution">
    <text evidence="7">The sequence shown here is derived from an EMBL/GenBank/DDBJ whole genome shotgun (WGS) entry which is preliminary data.</text>
</comment>
<keyword evidence="4 5" id="KW-0521">NADP</keyword>
<feature type="active site" description="Proton acceptor" evidence="3">
    <location>
        <position position="155"/>
    </location>
</feature>
<dbReference type="GO" id="GO:0004316">
    <property type="term" value="F:3-oxoacyl-[acyl-carrier-protein] reductase (NADPH) activity"/>
    <property type="evidence" value="ECO:0007669"/>
    <property type="project" value="UniProtKB-UniRule"/>
</dbReference>
<dbReference type="UniPathway" id="UPA00094"/>
<feature type="binding site" evidence="4">
    <location>
        <position position="188"/>
    </location>
    <ligand>
        <name>NADP(+)</name>
        <dbReference type="ChEBI" id="CHEBI:58349"/>
    </ligand>
</feature>
<evidence type="ECO:0000256" key="2">
    <source>
        <dbReference type="ARBA" id="ARBA00023002"/>
    </source>
</evidence>
<dbReference type="PANTHER" id="PTHR42879">
    <property type="entry name" value="3-OXOACYL-(ACYL-CARRIER-PROTEIN) REDUCTASE"/>
    <property type="match status" value="1"/>
</dbReference>
<evidence type="ECO:0000256" key="3">
    <source>
        <dbReference type="PIRSR" id="PIRSR611284-1"/>
    </source>
</evidence>
<keyword evidence="5" id="KW-0276">Fatty acid metabolism</keyword>
<comment type="subunit">
    <text evidence="5">Homotetramer.</text>
</comment>
<protein>
    <recommendedName>
        <fullName evidence="5">3-oxoacyl-[acyl-carrier-protein] reductase</fullName>
        <ecNumber evidence="5">1.1.1.100</ecNumber>
    </recommendedName>
</protein>
<evidence type="ECO:0000313" key="8">
    <source>
        <dbReference type="Proteomes" id="UP000228859"/>
    </source>
</evidence>
<comment type="function">
    <text evidence="5">Catalyzes the NADPH-dependent reduction of beta-ketoacyl-ACP substrates to beta-hydroxyacyl-ACP products, the first reductive step in the elongation cycle of fatty acid biosynthesis.</text>
</comment>
<feature type="binding site" evidence="4">
    <location>
        <begin position="155"/>
        <end position="159"/>
    </location>
    <ligand>
        <name>NADP(+)</name>
        <dbReference type="ChEBI" id="CHEBI:58349"/>
    </ligand>
</feature>
<dbReference type="InterPro" id="IPR020904">
    <property type="entry name" value="Sc_DH/Rdtase_CS"/>
</dbReference>
<dbReference type="EMBL" id="DLUI01000151">
    <property type="protein sequence ID" value="DAB37572.1"/>
    <property type="molecule type" value="Genomic_DNA"/>
</dbReference>
<evidence type="ECO:0000256" key="4">
    <source>
        <dbReference type="PIRSR" id="PIRSR611284-2"/>
    </source>
</evidence>
<comment type="catalytic activity">
    <reaction evidence="5">
        <text>a (3R)-hydroxyacyl-[ACP] + NADP(+) = a 3-oxoacyl-[ACP] + NADPH + H(+)</text>
        <dbReference type="Rhea" id="RHEA:17397"/>
        <dbReference type="Rhea" id="RHEA-COMP:9916"/>
        <dbReference type="Rhea" id="RHEA-COMP:9945"/>
        <dbReference type="ChEBI" id="CHEBI:15378"/>
        <dbReference type="ChEBI" id="CHEBI:57783"/>
        <dbReference type="ChEBI" id="CHEBI:58349"/>
        <dbReference type="ChEBI" id="CHEBI:78776"/>
        <dbReference type="ChEBI" id="CHEBI:78827"/>
        <dbReference type="EC" id="1.1.1.100"/>
    </reaction>
</comment>
<organism evidence="7 8">
    <name type="scientific">Sulfuricurvum kujiense</name>
    <dbReference type="NCBI Taxonomy" id="148813"/>
    <lineage>
        <taxon>Bacteria</taxon>
        <taxon>Pseudomonadati</taxon>
        <taxon>Campylobacterota</taxon>
        <taxon>Epsilonproteobacteria</taxon>
        <taxon>Campylobacterales</taxon>
        <taxon>Sulfurimonadaceae</taxon>
        <taxon>Sulfuricurvum</taxon>
    </lineage>
</organism>
<keyword evidence="5" id="KW-0275">Fatty acid biosynthesis</keyword>
<dbReference type="Pfam" id="PF13561">
    <property type="entry name" value="adh_short_C2"/>
    <property type="match status" value="1"/>
</dbReference>
<comment type="pathway">
    <text evidence="5">Lipid metabolism; fatty acid biosynthesis.</text>
</comment>
<keyword evidence="2 5" id="KW-0560">Oxidoreductase</keyword>
<dbReference type="InterPro" id="IPR057326">
    <property type="entry name" value="KR_dom"/>
</dbReference>
<dbReference type="PRINTS" id="PR00080">
    <property type="entry name" value="SDRFAMILY"/>
</dbReference>
<dbReference type="InterPro" id="IPR050259">
    <property type="entry name" value="SDR"/>
</dbReference>
<dbReference type="SMART" id="SM00822">
    <property type="entry name" value="PKS_KR"/>
    <property type="match status" value="1"/>
</dbReference>
<gene>
    <name evidence="7" type="ORF">CFH83_10500</name>
</gene>
<dbReference type="NCBIfam" id="TIGR01830">
    <property type="entry name" value="3oxo_ACP_reduc"/>
    <property type="match status" value="1"/>
</dbReference>
<dbReference type="NCBIfam" id="NF009466">
    <property type="entry name" value="PRK12826.1-2"/>
    <property type="match status" value="1"/>
</dbReference>
<reference evidence="7 8" key="1">
    <citation type="journal article" date="2017" name="Front. Microbiol.">
        <title>Comparative Genomic Analysis of the Class Epsilonproteobacteria and Proposed Reclassification to Epsilonbacteraeota (phyl. nov.).</title>
        <authorList>
            <person name="Waite D.W."/>
            <person name="Vanwonterghem I."/>
            <person name="Rinke C."/>
            <person name="Parks D.H."/>
            <person name="Zhang Y."/>
            <person name="Takai K."/>
            <person name="Sievert S.M."/>
            <person name="Simon J."/>
            <person name="Campbell B.J."/>
            <person name="Hanson T.E."/>
            <person name="Woyke T."/>
            <person name="Klotz M.G."/>
            <person name="Hugenholtz P."/>
        </authorList>
    </citation>
    <scope>NUCLEOTIDE SEQUENCE [LARGE SCALE GENOMIC DNA]</scope>
    <source>
        <strain evidence="7">UBA12443</strain>
    </source>
</reference>
<dbReference type="AlphaFoldDB" id="A0A2D3W8A0"/>
<feature type="domain" description="Ketoreductase" evidence="6">
    <location>
        <begin position="6"/>
        <end position="186"/>
    </location>
</feature>
<dbReference type="NCBIfam" id="NF005559">
    <property type="entry name" value="PRK07231.1"/>
    <property type="match status" value="1"/>
</dbReference>
<dbReference type="PRINTS" id="PR00081">
    <property type="entry name" value="GDHRDH"/>
</dbReference>
<evidence type="ECO:0000256" key="1">
    <source>
        <dbReference type="ARBA" id="ARBA00006484"/>
    </source>
</evidence>
<sequence length="247" mass="25860">MKFTGKNVLVTGSSRGIGAEVAKVLAGYGLKVWINYRSGAAAADAVKAEIESAGGQAAVIGFDVADEAAFVDAIKTIIDADGELSYLVNNAGITNDKLALRMKAEEFTSVLDANLTSAFIGCREAMKAMRKQKFGSIVNMASIVGETGNAGQTNYAASKGGMIAMTKSFAIEAATSGIRYNCITPGFIATDMTDELKEEVKAAFTAKIPMARFGNAKEVAEATAFLLSDHASYITGETLKVNGGMFM</sequence>
<proteinExistence type="inferred from homology"/>
<feature type="binding site" evidence="4">
    <location>
        <position position="90"/>
    </location>
    <ligand>
        <name>NADP(+)</name>
        <dbReference type="ChEBI" id="CHEBI:58349"/>
    </ligand>
</feature>